<keyword evidence="6" id="KW-0675">Receptor</keyword>
<keyword evidence="4" id="KW-0297">G-protein coupled receptor</keyword>
<dbReference type="PRINTS" id="PR00237">
    <property type="entry name" value="GPCRRHODOPSN"/>
</dbReference>
<evidence type="ECO:0000256" key="7">
    <source>
        <dbReference type="ARBA" id="ARBA00023224"/>
    </source>
</evidence>
<evidence type="ECO:0000256" key="4">
    <source>
        <dbReference type="ARBA" id="ARBA00023040"/>
    </source>
</evidence>
<evidence type="ECO:0000256" key="6">
    <source>
        <dbReference type="ARBA" id="ARBA00023170"/>
    </source>
</evidence>
<comment type="subcellular location">
    <subcellularLocation>
        <location evidence="1">Membrane</location>
        <topology evidence="1">Multi-pass membrane protein</topology>
    </subcellularLocation>
</comment>
<feature type="transmembrane region" description="Helical" evidence="8">
    <location>
        <begin position="23"/>
        <end position="44"/>
    </location>
</feature>
<evidence type="ECO:0000256" key="3">
    <source>
        <dbReference type="ARBA" id="ARBA00022989"/>
    </source>
</evidence>
<dbReference type="SUPFAM" id="SSF81321">
    <property type="entry name" value="Family A G protein-coupled receptor-like"/>
    <property type="match status" value="1"/>
</dbReference>
<comment type="caution">
    <text evidence="10">The sequence shown here is derived from an EMBL/GenBank/DDBJ whole genome shotgun (WGS) entry which is preliminary data.</text>
</comment>
<evidence type="ECO:0000259" key="9">
    <source>
        <dbReference type="PROSITE" id="PS50262"/>
    </source>
</evidence>
<feature type="transmembrane region" description="Helical" evidence="8">
    <location>
        <begin position="180"/>
        <end position="199"/>
    </location>
</feature>
<evidence type="ECO:0000256" key="1">
    <source>
        <dbReference type="ARBA" id="ARBA00004141"/>
    </source>
</evidence>
<name>A0ABQ9EPU0_TEGGR</name>
<dbReference type="EMBL" id="JARBDR010000813">
    <property type="protein sequence ID" value="KAJ8306376.1"/>
    <property type="molecule type" value="Genomic_DNA"/>
</dbReference>
<evidence type="ECO:0000256" key="5">
    <source>
        <dbReference type="ARBA" id="ARBA00023136"/>
    </source>
</evidence>
<feature type="transmembrane region" description="Helical" evidence="8">
    <location>
        <begin position="141"/>
        <end position="160"/>
    </location>
</feature>
<dbReference type="PROSITE" id="PS50262">
    <property type="entry name" value="G_PROTEIN_RECEP_F1_2"/>
    <property type="match status" value="1"/>
</dbReference>
<protein>
    <recommendedName>
        <fullName evidence="9">G-protein coupled receptors family 1 profile domain-containing protein</fullName>
    </recommendedName>
</protein>
<reference evidence="10 11" key="1">
    <citation type="submission" date="2022-12" db="EMBL/GenBank/DDBJ databases">
        <title>Chromosome-level genome of Tegillarca granosa.</title>
        <authorList>
            <person name="Kim J."/>
        </authorList>
    </citation>
    <scope>NUCLEOTIDE SEQUENCE [LARGE SCALE GENOMIC DNA]</scope>
    <source>
        <strain evidence="10">Teg-2019</strain>
        <tissue evidence="10">Adductor muscle</tissue>
    </source>
</reference>
<evidence type="ECO:0000313" key="10">
    <source>
        <dbReference type="EMBL" id="KAJ8306376.1"/>
    </source>
</evidence>
<dbReference type="InterPro" id="IPR017452">
    <property type="entry name" value="GPCR_Rhodpsn_7TM"/>
</dbReference>
<dbReference type="PANTHER" id="PTHR24238">
    <property type="entry name" value="G-PROTEIN COUPLED RECEPTOR"/>
    <property type="match status" value="1"/>
</dbReference>
<dbReference type="Gene3D" id="1.20.1070.10">
    <property type="entry name" value="Rhodopsin 7-helix transmembrane proteins"/>
    <property type="match status" value="1"/>
</dbReference>
<dbReference type="PANTHER" id="PTHR24238:SF57">
    <property type="entry name" value="G-PROTEIN COUPLED RECEPTOR 83"/>
    <property type="match status" value="1"/>
</dbReference>
<keyword evidence="7" id="KW-0807">Transducer</keyword>
<proteinExistence type="predicted"/>
<dbReference type="Proteomes" id="UP001217089">
    <property type="component" value="Unassembled WGS sequence"/>
</dbReference>
<dbReference type="Pfam" id="PF00001">
    <property type="entry name" value="7tm_1"/>
    <property type="match status" value="1"/>
</dbReference>
<feature type="domain" description="G-protein coupled receptors family 1 profile" evidence="9">
    <location>
        <begin position="1"/>
        <end position="196"/>
    </location>
</feature>
<keyword evidence="3 8" id="KW-1133">Transmembrane helix</keyword>
<dbReference type="InterPro" id="IPR000276">
    <property type="entry name" value="GPCR_Rhodpsn"/>
</dbReference>
<organism evidence="10 11">
    <name type="scientific">Tegillarca granosa</name>
    <name type="common">Malaysian cockle</name>
    <name type="synonym">Anadara granosa</name>
    <dbReference type="NCBI Taxonomy" id="220873"/>
    <lineage>
        <taxon>Eukaryota</taxon>
        <taxon>Metazoa</taxon>
        <taxon>Spiralia</taxon>
        <taxon>Lophotrochozoa</taxon>
        <taxon>Mollusca</taxon>
        <taxon>Bivalvia</taxon>
        <taxon>Autobranchia</taxon>
        <taxon>Pteriomorphia</taxon>
        <taxon>Arcoida</taxon>
        <taxon>Arcoidea</taxon>
        <taxon>Arcidae</taxon>
        <taxon>Tegillarca</taxon>
    </lineage>
</organism>
<evidence type="ECO:0000256" key="2">
    <source>
        <dbReference type="ARBA" id="ARBA00022692"/>
    </source>
</evidence>
<evidence type="ECO:0000313" key="11">
    <source>
        <dbReference type="Proteomes" id="UP001217089"/>
    </source>
</evidence>
<evidence type="ECO:0000256" key="8">
    <source>
        <dbReference type="SAM" id="Phobius"/>
    </source>
</evidence>
<sequence length="400" mass="46578">MSLDRSLAIRHPMKFRNFRTTKYVRIVILVIWLISIFLALPMLIMRETQSVEILDGEFVTYCTEVWDSITSRRIYDISLLLLMCIIPGITITVSYLLMGKRLWLPDRKLSDDFQYTRSRGSRSESERERSLRNITLNRRRLAKLCIVIAVVFILCWMPYFIVSTYIDFSPQKNVVDLSSFILLIGHIHCVTNPILYCFLHKTFRHYVLRCLVSRVKSQPHAGKFGQICSSIKINRNLFFKYKVSMLSPKETSLKNQTIAMSYHSHTNLFVETQSWKGDCFVRIKGYMTFYRTTPFRSCPRSSQKSLMSQTRRRSSSSSITHCKIDETCGRLCRNSFDNVNESQRRLIVNIISSASETLHCNVHSPKKLNIPDVIKEESKFGSTSVLNEHHFNFTTTALQN</sequence>
<feature type="transmembrane region" description="Helical" evidence="8">
    <location>
        <begin position="77"/>
        <end position="98"/>
    </location>
</feature>
<accession>A0ABQ9EPU0</accession>
<gene>
    <name evidence="10" type="ORF">KUTeg_016921</name>
</gene>
<keyword evidence="5 8" id="KW-0472">Membrane</keyword>
<keyword evidence="11" id="KW-1185">Reference proteome</keyword>
<keyword evidence="2 8" id="KW-0812">Transmembrane</keyword>